<dbReference type="GeneID" id="6997583"/>
<dbReference type="OrthoDB" id="361247at2759"/>
<dbReference type="OMA" id="GKSANIM"/>
<gene>
    <name evidence="1" type="ORF">CMU_011060</name>
</gene>
<proteinExistence type="predicted"/>
<protein>
    <submittedName>
        <fullName evidence="1">Uncharacterized protein</fullName>
    </submittedName>
</protein>
<dbReference type="Pfam" id="PF15375">
    <property type="entry name" value="FSAF1"/>
    <property type="match status" value="1"/>
</dbReference>
<dbReference type="InterPro" id="IPR027973">
    <property type="entry name" value="FSAF1-like"/>
</dbReference>
<accession>B6AIW7</accession>
<organism evidence="1 2">
    <name type="scientific">Cryptosporidium muris (strain RN66)</name>
    <dbReference type="NCBI Taxonomy" id="441375"/>
    <lineage>
        <taxon>Eukaryota</taxon>
        <taxon>Sar</taxon>
        <taxon>Alveolata</taxon>
        <taxon>Apicomplexa</taxon>
        <taxon>Conoidasida</taxon>
        <taxon>Coccidia</taxon>
        <taxon>Eucoccidiorida</taxon>
        <taxon>Eimeriorina</taxon>
        <taxon>Cryptosporidiidae</taxon>
        <taxon>Cryptosporidium</taxon>
    </lineage>
</organism>
<keyword evidence="2" id="KW-1185">Reference proteome</keyword>
<name>B6AIW7_CRYMR</name>
<reference evidence="1" key="1">
    <citation type="submission" date="2008-06" db="EMBL/GenBank/DDBJ databases">
        <authorList>
            <person name="Lorenzi H."/>
            <person name="Inman J."/>
            <person name="Miller J."/>
            <person name="Schobel S."/>
            <person name="Amedeo P."/>
            <person name="Caler E.V."/>
            <person name="da Silva J."/>
        </authorList>
    </citation>
    <scope>NUCLEOTIDE SEQUENCE [LARGE SCALE GENOMIC DNA]</scope>
    <source>
        <strain evidence="1">RN66</strain>
    </source>
</reference>
<dbReference type="VEuPathDB" id="CryptoDB:CMU_011060"/>
<dbReference type="AlphaFoldDB" id="B6AIW7"/>
<dbReference type="eggNOG" id="ENOG502SFBK">
    <property type="taxonomic scope" value="Eukaryota"/>
</dbReference>
<sequence>MSKNKKNKEFHNQDNMRNIFNETIRDIRKLVYPHLGKFQRQQYEDIQAKALGFRTRKSQKMPLPELLARKKATKKHIEARKALENELNVSLMVGKSANIMEAERLNKLEKREKRNKRKYSNNISGKGVREHNGVVQVTKKMLKQYLRNDKI</sequence>
<dbReference type="Proteomes" id="UP000001460">
    <property type="component" value="Unassembled WGS sequence"/>
</dbReference>
<evidence type="ECO:0000313" key="1">
    <source>
        <dbReference type="EMBL" id="EEA08158.1"/>
    </source>
</evidence>
<dbReference type="EMBL" id="DS989737">
    <property type="protein sequence ID" value="EEA08158.1"/>
    <property type="molecule type" value="Genomic_DNA"/>
</dbReference>
<dbReference type="RefSeq" id="XP_002142507.1">
    <property type="nucleotide sequence ID" value="XM_002142471.1"/>
</dbReference>
<evidence type="ECO:0000313" key="2">
    <source>
        <dbReference type="Proteomes" id="UP000001460"/>
    </source>
</evidence>